<keyword evidence="2" id="KW-0496">Mitochondrion</keyword>
<dbReference type="EMBL" id="MN737133">
    <property type="protein sequence ID" value="QGT77221.1"/>
    <property type="molecule type" value="Genomic_DNA"/>
</dbReference>
<feature type="transmembrane region" description="Helical" evidence="1">
    <location>
        <begin position="6"/>
        <end position="30"/>
    </location>
</feature>
<sequence>MPQMSPLFWLGLLFFFFFTMMLFLMFNYFLSPYKSPIQQPLPYSFSKQFWKL</sequence>
<dbReference type="AlphaFoldDB" id="A0A650F2U2"/>
<protein>
    <submittedName>
        <fullName evidence="2">ATP synthase F0 subunit 8</fullName>
    </submittedName>
</protein>
<keyword evidence="1" id="KW-0812">Transmembrane</keyword>
<accession>A0A650F2U2</accession>
<evidence type="ECO:0000256" key="1">
    <source>
        <dbReference type="SAM" id="Phobius"/>
    </source>
</evidence>
<reference evidence="2" key="1">
    <citation type="journal article" date="2019" name="Mol. Phylogenet. Evol.">
        <title>Phylogenetic implications of mitogenome rearrangements in East Asian potamiscine freshwater crabs (Brachyura: Potamidae).</title>
        <authorList>
            <person name="Zhang Z."/>
            <person name="Xing Y."/>
            <person name="Cheng J."/>
            <person name="Pan D."/>
            <person name="Lv L."/>
            <person name="Cumberlidge N."/>
            <person name="Sun H."/>
        </authorList>
    </citation>
    <scope>NUCLEOTIDE SEQUENCE</scope>
</reference>
<gene>
    <name evidence="2" type="primary">atp8</name>
</gene>
<geneLocation type="mitochondrion" evidence="2"/>
<keyword evidence="1" id="KW-1133">Transmembrane helix</keyword>
<evidence type="ECO:0000313" key="2">
    <source>
        <dbReference type="EMBL" id="QGT77221.1"/>
    </source>
</evidence>
<organism evidence="2">
    <name type="scientific">Potamiscus montosus</name>
    <dbReference type="NCBI Taxonomy" id="2682930"/>
    <lineage>
        <taxon>Eukaryota</taxon>
        <taxon>Metazoa</taxon>
        <taxon>Ecdysozoa</taxon>
        <taxon>Arthropoda</taxon>
        <taxon>Crustacea</taxon>
        <taxon>Multicrustacea</taxon>
        <taxon>Malacostraca</taxon>
        <taxon>Eumalacostraca</taxon>
        <taxon>Eucarida</taxon>
        <taxon>Decapoda</taxon>
        <taxon>Pleocyemata</taxon>
        <taxon>Brachyura</taxon>
        <taxon>Eubrachyura</taxon>
        <taxon>Potamoidea</taxon>
        <taxon>Potamidae</taxon>
        <taxon>Potamiscus</taxon>
    </lineage>
</organism>
<name>A0A650F2U2_9EUCA</name>
<proteinExistence type="predicted"/>
<keyword evidence="1" id="KW-0472">Membrane</keyword>